<protein>
    <submittedName>
        <fullName evidence="2">Uncharacterized protein</fullName>
    </submittedName>
</protein>
<feature type="compositionally biased region" description="Polar residues" evidence="1">
    <location>
        <begin position="237"/>
        <end position="259"/>
    </location>
</feature>
<dbReference type="AlphaFoldDB" id="A0AAD6S4B3"/>
<evidence type="ECO:0000313" key="3">
    <source>
        <dbReference type="Proteomes" id="UP001218188"/>
    </source>
</evidence>
<accession>A0AAD6S4B3</accession>
<organism evidence="2 3">
    <name type="scientific">Mycena alexandri</name>
    <dbReference type="NCBI Taxonomy" id="1745969"/>
    <lineage>
        <taxon>Eukaryota</taxon>
        <taxon>Fungi</taxon>
        <taxon>Dikarya</taxon>
        <taxon>Basidiomycota</taxon>
        <taxon>Agaricomycotina</taxon>
        <taxon>Agaricomycetes</taxon>
        <taxon>Agaricomycetidae</taxon>
        <taxon>Agaricales</taxon>
        <taxon>Marasmiineae</taxon>
        <taxon>Mycenaceae</taxon>
        <taxon>Mycena</taxon>
    </lineage>
</organism>
<comment type="caution">
    <text evidence="2">The sequence shown here is derived from an EMBL/GenBank/DDBJ whole genome shotgun (WGS) entry which is preliminary data.</text>
</comment>
<name>A0AAD6S4B3_9AGAR</name>
<feature type="compositionally biased region" description="Polar residues" evidence="1">
    <location>
        <begin position="41"/>
        <end position="60"/>
    </location>
</feature>
<feature type="region of interest" description="Disordered" evidence="1">
    <location>
        <begin position="20"/>
        <end position="119"/>
    </location>
</feature>
<gene>
    <name evidence="2" type="ORF">C8F04DRAFT_1403890</name>
</gene>
<reference evidence="2" key="1">
    <citation type="submission" date="2023-03" db="EMBL/GenBank/DDBJ databases">
        <title>Massive genome expansion in bonnet fungi (Mycena s.s.) driven by repeated elements and novel gene families across ecological guilds.</title>
        <authorList>
            <consortium name="Lawrence Berkeley National Laboratory"/>
            <person name="Harder C.B."/>
            <person name="Miyauchi S."/>
            <person name="Viragh M."/>
            <person name="Kuo A."/>
            <person name="Thoen E."/>
            <person name="Andreopoulos B."/>
            <person name="Lu D."/>
            <person name="Skrede I."/>
            <person name="Drula E."/>
            <person name="Henrissat B."/>
            <person name="Morin E."/>
            <person name="Kohler A."/>
            <person name="Barry K."/>
            <person name="LaButti K."/>
            <person name="Morin E."/>
            <person name="Salamov A."/>
            <person name="Lipzen A."/>
            <person name="Mereny Z."/>
            <person name="Hegedus B."/>
            <person name="Baldrian P."/>
            <person name="Stursova M."/>
            <person name="Weitz H."/>
            <person name="Taylor A."/>
            <person name="Grigoriev I.V."/>
            <person name="Nagy L.G."/>
            <person name="Martin F."/>
            <person name="Kauserud H."/>
        </authorList>
    </citation>
    <scope>NUCLEOTIDE SEQUENCE</scope>
    <source>
        <strain evidence="2">CBHHK200</strain>
    </source>
</reference>
<feature type="region of interest" description="Disordered" evidence="1">
    <location>
        <begin position="139"/>
        <end position="189"/>
    </location>
</feature>
<dbReference type="EMBL" id="JARJCM010000275">
    <property type="protein sequence ID" value="KAJ7020036.1"/>
    <property type="molecule type" value="Genomic_DNA"/>
</dbReference>
<evidence type="ECO:0000256" key="1">
    <source>
        <dbReference type="SAM" id="MobiDB-lite"/>
    </source>
</evidence>
<proteinExistence type="predicted"/>
<sequence length="503" mass="55801">MTRLFPIVLYNALRPPLRGNKIGRRHSEQQFPPATMRTKSESSVLMNATGQSSAKSQTKPMTVMSAPHPLLKSSRGRVLWPDRPPMPSHTKHGAPRDDEQDNSSSNRTRHRTSSVTSVTSIETIRLKVETRAADALLKPKLPIDNATPTTRGTRKRTHSATSSEVDADDSGALQTGPRVRQRRDSNSSANAALTALDAQLRGSVEMPTGVSSALKRLREKFPPPAGVSDVPRERRSSLLTKPSSPVIHNSKTENITGSPTPVAFPSKPTTAAPNAELLKVEPLQPIFSNTATKRTAIRRPIPGARLTQFNCYELRPSEFDLAVTFPSSSRSNFEVWDQEDELFLVGPLSLHLTLKESAKWDGLPVSHPDAYVQELHCTSRAVVDSPSYPYNATSSAETHKYSVSYEGAKMRSPTGKELPVDPKRGIAIDMMWARTYTPEPYGPGRRGWELQFFVPIATRLFEKRETRAFRVEALVSVWGETLPAQVATMSVSHLMREREMVRR</sequence>
<dbReference type="Proteomes" id="UP001218188">
    <property type="component" value="Unassembled WGS sequence"/>
</dbReference>
<keyword evidence="3" id="KW-1185">Reference proteome</keyword>
<feature type="region of interest" description="Disordered" evidence="1">
    <location>
        <begin position="221"/>
        <end position="263"/>
    </location>
</feature>
<evidence type="ECO:0000313" key="2">
    <source>
        <dbReference type="EMBL" id="KAJ7020036.1"/>
    </source>
</evidence>